<dbReference type="InterPro" id="IPR045051">
    <property type="entry name" value="SBT"/>
</dbReference>
<dbReference type="PROSITE" id="PS00138">
    <property type="entry name" value="SUBTILASE_SER"/>
    <property type="match status" value="1"/>
</dbReference>
<dbReference type="PROSITE" id="PS51892">
    <property type="entry name" value="SUBTILASE"/>
    <property type="match status" value="1"/>
</dbReference>
<organism evidence="10 11">
    <name type="scientific">Lolium multiflorum</name>
    <name type="common">Italian ryegrass</name>
    <name type="synonym">Lolium perenne subsp. multiflorum</name>
    <dbReference type="NCBI Taxonomy" id="4521"/>
    <lineage>
        <taxon>Eukaryota</taxon>
        <taxon>Viridiplantae</taxon>
        <taxon>Streptophyta</taxon>
        <taxon>Embryophyta</taxon>
        <taxon>Tracheophyta</taxon>
        <taxon>Spermatophyta</taxon>
        <taxon>Magnoliopsida</taxon>
        <taxon>Liliopsida</taxon>
        <taxon>Poales</taxon>
        <taxon>Poaceae</taxon>
        <taxon>BOP clade</taxon>
        <taxon>Pooideae</taxon>
        <taxon>Poodae</taxon>
        <taxon>Poeae</taxon>
        <taxon>Poeae Chloroplast Group 2 (Poeae type)</taxon>
        <taxon>Loliodinae</taxon>
        <taxon>Loliinae</taxon>
        <taxon>Lolium</taxon>
    </lineage>
</organism>
<comment type="caution">
    <text evidence="6">Lacks conserved residue(s) required for the propagation of feature annotation.</text>
</comment>
<gene>
    <name evidence="10" type="ORF">QYE76_038663</name>
</gene>
<keyword evidence="4" id="KW-0378">Hydrolase</keyword>
<evidence type="ECO:0000259" key="9">
    <source>
        <dbReference type="Pfam" id="PF17766"/>
    </source>
</evidence>
<dbReference type="PANTHER" id="PTHR10795">
    <property type="entry name" value="PROPROTEIN CONVERTASE SUBTILISIN/KEXIN"/>
    <property type="match status" value="1"/>
</dbReference>
<keyword evidence="11" id="KW-1185">Reference proteome</keyword>
<name>A0AAD8T8H6_LOLMU</name>
<dbReference type="SUPFAM" id="SSF52743">
    <property type="entry name" value="Subtilisin-like"/>
    <property type="match status" value="1"/>
</dbReference>
<dbReference type="InterPro" id="IPR036852">
    <property type="entry name" value="Peptidase_S8/S53_dom_sf"/>
</dbReference>
<dbReference type="GO" id="GO:0004252">
    <property type="term" value="F:serine-type endopeptidase activity"/>
    <property type="evidence" value="ECO:0007669"/>
    <property type="project" value="InterPro"/>
</dbReference>
<sequence>MYKVCADNQCAESAILAGLDAATKDGVDVLSISLGGNTGRRFDEDPVAIGAFGAVSKGVVVVSAAGNNGPNSGSITNDAPWLLTVAAGTVDRSFGAEVRLGNGKSIHGESLTGKKPRSKSYPLLFSEARRYCEYGDENSVAGKIIVCEATMSAFQKSQVRNLIGAGAAGVVLFNDDISGYTTLLRDYNSTVVQVTAADGAILTSYAASSETTSVASFNYNNTLLGIRPAPVVSWFSSRGPSFIVPGFLKPDILAPGLNILAAWPPKTDSASGPFNIISGTSMATPHISGVAALLKSIHPSWSPAAIKSAILTTSDMVNSTGGSILDQHHTKASVYDTGAGHVNVTRAADPGLVYDLGITDYAGYICWFLGKDGLATIVRNSSLTCTKLPKIEDVQLNYPTITMPMTSTPFTVNRTVTNVGPATSTYTAKVDAPKSLVVRVFPETLTFSKPERRKHLA</sequence>
<evidence type="ECO:0000256" key="1">
    <source>
        <dbReference type="ARBA" id="ARBA00011073"/>
    </source>
</evidence>
<keyword evidence="5" id="KW-0720">Serine protease</keyword>
<evidence type="ECO:0000313" key="11">
    <source>
        <dbReference type="Proteomes" id="UP001231189"/>
    </source>
</evidence>
<dbReference type="InterPro" id="IPR041469">
    <property type="entry name" value="Subtilisin-like_FN3"/>
</dbReference>
<protein>
    <recommendedName>
        <fullName evidence="12">Subtilisin-like protease</fullName>
    </recommendedName>
</protein>
<evidence type="ECO:0000256" key="4">
    <source>
        <dbReference type="ARBA" id="ARBA00022801"/>
    </source>
</evidence>
<dbReference type="AlphaFoldDB" id="A0AAD8T8H6"/>
<dbReference type="Pfam" id="PF02225">
    <property type="entry name" value="PA"/>
    <property type="match status" value="1"/>
</dbReference>
<keyword evidence="3" id="KW-0732">Signal</keyword>
<evidence type="ECO:0000256" key="3">
    <source>
        <dbReference type="ARBA" id="ARBA00022729"/>
    </source>
</evidence>
<feature type="domain" description="Peptidase S8/S53" evidence="7">
    <location>
        <begin position="2"/>
        <end position="318"/>
    </location>
</feature>
<evidence type="ECO:0000256" key="5">
    <source>
        <dbReference type="ARBA" id="ARBA00022825"/>
    </source>
</evidence>
<dbReference type="Pfam" id="PF17766">
    <property type="entry name" value="fn3_6"/>
    <property type="match status" value="1"/>
</dbReference>
<reference evidence="10" key="1">
    <citation type="submission" date="2023-07" db="EMBL/GenBank/DDBJ databases">
        <title>A chromosome-level genome assembly of Lolium multiflorum.</title>
        <authorList>
            <person name="Chen Y."/>
            <person name="Copetti D."/>
            <person name="Kolliker R."/>
            <person name="Studer B."/>
        </authorList>
    </citation>
    <scope>NUCLEOTIDE SEQUENCE</scope>
    <source>
        <strain evidence="10">02402/16</strain>
        <tissue evidence="10">Leaf</tissue>
    </source>
</reference>
<dbReference type="GO" id="GO:0006508">
    <property type="term" value="P:proteolysis"/>
    <property type="evidence" value="ECO:0007669"/>
    <property type="project" value="UniProtKB-KW"/>
</dbReference>
<feature type="domain" description="PA" evidence="8">
    <location>
        <begin position="129"/>
        <end position="197"/>
    </location>
</feature>
<dbReference type="InterPro" id="IPR003137">
    <property type="entry name" value="PA_domain"/>
</dbReference>
<evidence type="ECO:0000259" key="8">
    <source>
        <dbReference type="Pfam" id="PF02225"/>
    </source>
</evidence>
<dbReference type="Proteomes" id="UP001231189">
    <property type="component" value="Unassembled WGS sequence"/>
</dbReference>
<evidence type="ECO:0008006" key="12">
    <source>
        <dbReference type="Google" id="ProtNLM"/>
    </source>
</evidence>
<evidence type="ECO:0000256" key="2">
    <source>
        <dbReference type="ARBA" id="ARBA00022670"/>
    </source>
</evidence>
<feature type="domain" description="Subtilisin-like protease fibronectin type-III" evidence="9">
    <location>
        <begin position="395"/>
        <end position="454"/>
    </location>
</feature>
<comment type="similarity">
    <text evidence="1 6">Belongs to the peptidase S8 family.</text>
</comment>
<dbReference type="InterPro" id="IPR023828">
    <property type="entry name" value="Peptidase_S8_Ser-AS"/>
</dbReference>
<accession>A0AAD8T8H6</accession>
<evidence type="ECO:0000259" key="7">
    <source>
        <dbReference type="Pfam" id="PF00082"/>
    </source>
</evidence>
<dbReference type="Gene3D" id="3.50.30.30">
    <property type="match status" value="1"/>
</dbReference>
<comment type="caution">
    <text evidence="10">The sequence shown here is derived from an EMBL/GenBank/DDBJ whole genome shotgun (WGS) entry which is preliminary data.</text>
</comment>
<dbReference type="InterPro" id="IPR000209">
    <property type="entry name" value="Peptidase_S8/S53_dom"/>
</dbReference>
<dbReference type="EMBL" id="JAUUTY010000002">
    <property type="protein sequence ID" value="KAK1677815.1"/>
    <property type="molecule type" value="Genomic_DNA"/>
</dbReference>
<dbReference type="Gene3D" id="3.40.50.200">
    <property type="entry name" value="Peptidase S8/S53 domain"/>
    <property type="match status" value="1"/>
</dbReference>
<proteinExistence type="inferred from homology"/>
<keyword evidence="2" id="KW-0645">Protease</keyword>
<dbReference type="CDD" id="cd02120">
    <property type="entry name" value="PA_subtilisin_like"/>
    <property type="match status" value="1"/>
</dbReference>
<dbReference type="Pfam" id="PF00082">
    <property type="entry name" value="Peptidase_S8"/>
    <property type="match status" value="1"/>
</dbReference>
<dbReference type="Gene3D" id="2.60.40.2310">
    <property type="match status" value="1"/>
</dbReference>
<evidence type="ECO:0000256" key="6">
    <source>
        <dbReference type="PROSITE-ProRule" id="PRU01240"/>
    </source>
</evidence>
<evidence type="ECO:0000313" key="10">
    <source>
        <dbReference type="EMBL" id="KAK1677815.1"/>
    </source>
</evidence>